<dbReference type="RefSeq" id="WP_058525357.1">
    <property type="nucleotide sequence ID" value="NZ_CAAAHY010000020.1"/>
</dbReference>
<dbReference type="STRING" id="448.Lery_0167"/>
<proteinExistence type="predicted"/>
<dbReference type="PANTHER" id="PTHR14741:SF32">
    <property type="entry name" value="TRIMETHYLGUANOSINE SYNTHASE"/>
    <property type="match status" value="1"/>
</dbReference>
<dbReference type="PATRIC" id="fig|448.7.peg.173"/>
<comment type="caution">
    <text evidence="1">The sequence shown here is derived from an EMBL/GenBank/DDBJ whole genome shotgun (WGS) entry which is preliminary data.</text>
</comment>
<dbReference type="Gene3D" id="3.40.50.150">
    <property type="entry name" value="Vaccinia Virus protein VP39"/>
    <property type="match status" value="1"/>
</dbReference>
<sequence>MSSPCPFGPKLQLYWDRRYDFFHRFDEGIQLDAEGLHTVMPEEAALAQARIIHAADCVLDGFCGVGGAAIALARLGKKVIAIELNAQRLAMARHNARIYGVEEAITFVHGDFFKVAPAYSADALLVDPPWGWPRYRSLDRFLLEHFEPHGKKILDFALSYSNQVILRVPTHFDTSELEPFGVNYQSYDNKLHDRIISKSILLYQKPLKR</sequence>
<dbReference type="EMBL" id="LNYA01000002">
    <property type="protein sequence ID" value="KTC99813.1"/>
    <property type="molecule type" value="Genomic_DNA"/>
</dbReference>
<evidence type="ECO:0000313" key="2">
    <source>
        <dbReference type="Proteomes" id="UP000054773"/>
    </source>
</evidence>
<keyword evidence="1" id="KW-0489">Methyltransferase</keyword>
<accession>A0A0W0TWJ2</accession>
<gene>
    <name evidence="1" type="primary">rlmCD</name>
    <name evidence="1" type="ORF">Lery_0167</name>
</gene>
<dbReference type="PANTHER" id="PTHR14741">
    <property type="entry name" value="S-ADENOSYLMETHIONINE-DEPENDENT METHYLTRANSFERASE RELATED"/>
    <property type="match status" value="1"/>
</dbReference>
<dbReference type="EC" id="2.1.1.189" evidence="1"/>
<dbReference type="InterPro" id="IPR029063">
    <property type="entry name" value="SAM-dependent_MTases_sf"/>
</dbReference>
<protein>
    <submittedName>
        <fullName evidence="1">23S rRNA (Uracil-C(5))-methyltransferase RlmCD</fullName>
        <ecNumber evidence="1">2.1.1.189</ecNumber>
    </submittedName>
</protein>
<organism evidence="1 2">
    <name type="scientific">Legionella erythra</name>
    <dbReference type="NCBI Taxonomy" id="448"/>
    <lineage>
        <taxon>Bacteria</taxon>
        <taxon>Pseudomonadati</taxon>
        <taxon>Pseudomonadota</taxon>
        <taxon>Gammaproteobacteria</taxon>
        <taxon>Legionellales</taxon>
        <taxon>Legionellaceae</taxon>
        <taxon>Legionella</taxon>
    </lineage>
</organism>
<keyword evidence="2" id="KW-1185">Reference proteome</keyword>
<keyword evidence="1" id="KW-0808">Transferase</keyword>
<dbReference type="Proteomes" id="UP000054773">
    <property type="component" value="Unassembled WGS sequence"/>
</dbReference>
<evidence type="ECO:0000313" key="1">
    <source>
        <dbReference type="EMBL" id="KTC99813.1"/>
    </source>
</evidence>
<dbReference type="AlphaFoldDB" id="A0A0W0TWJ2"/>
<dbReference type="SUPFAM" id="SSF53335">
    <property type="entry name" value="S-adenosyl-L-methionine-dependent methyltransferases"/>
    <property type="match status" value="1"/>
</dbReference>
<dbReference type="InterPro" id="IPR019012">
    <property type="entry name" value="RNA_cap_Gua-N2-MeTrfase"/>
</dbReference>
<name>A0A0W0TWJ2_LEGER</name>
<dbReference type="Pfam" id="PF09445">
    <property type="entry name" value="Methyltransf_15"/>
    <property type="match status" value="1"/>
</dbReference>
<reference evidence="1 2" key="1">
    <citation type="submission" date="2015-11" db="EMBL/GenBank/DDBJ databases">
        <title>Genomic analysis of 38 Legionella species identifies large and diverse effector repertoires.</title>
        <authorList>
            <person name="Burstein D."/>
            <person name="Amaro F."/>
            <person name="Zusman T."/>
            <person name="Lifshitz Z."/>
            <person name="Cohen O."/>
            <person name="Gilbert J.A."/>
            <person name="Pupko T."/>
            <person name="Shuman H.A."/>
            <person name="Segal G."/>
        </authorList>
    </citation>
    <scope>NUCLEOTIDE SEQUENCE [LARGE SCALE GENOMIC DNA]</scope>
    <source>
        <strain evidence="1 2">SE-32A-C8</strain>
    </source>
</reference>
<dbReference type="OrthoDB" id="5642573at2"/>
<dbReference type="GO" id="GO:0071164">
    <property type="term" value="F:RNA cap trimethylguanosine synthase activity"/>
    <property type="evidence" value="ECO:0007669"/>
    <property type="project" value="TreeGrafter"/>
</dbReference>
<dbReference type="CDD" id="cd02440">
    <property type="entry name" value="AdoMet_MTases"/>
    <property type="match status" value="1"/>
</dbReference>